<dbReference type="AlphaFoldDB" id="A0AA38CFP5"/>
<gene>
    <name evidence="1" type="ORF">KI387_030992</name>
</gene>
<sequence>MAASCIVVDDYVPAKKKHVPIDIVLTKHSLFRDDAFKYNVGDCLFDTFVVLLHFRYSSIKLRNGIIDHFLHSLHRGDADALQSLQLELDHDALYTLHRIHDVETYFHRMKLSAMPIANATEAGLWGDNFCINWLAKWLNIPIWVWSKTK</sequence>
<organism evidence="1 2">
    <name type="scientific">Taxus chinensis</name>
    <name type="common">Chinese yew</name>
    <name type="synonym">Taxus wallichiana var. chinensis</name>
    <dbReference type="NCBI Taxonomy" id="29808"/>
    <lineage>
        <taxon>Eukaryota</taxon>
        <taxon>Viridiplantae</taxon>
        <taxon>Streptophyta</taxon>
        <taxon>Embryophyta</taxon>
        <taxon>Tracheophyta</taxon>
        <taxon>Spermatophyta</taxon>
        <taxon>Pinopsida</taxon>
        <taxon>Pinidae</taxon>
        <taxon>Conifers II</taxon>
        <taxon>Cupressales</taxon>
        <taxon>Taxaceae</taxon>
        <taxon>Taxus</taxon>
    </lineage>
</organism>
<accession>A0AA38CFP5</accession>
<feature type="non-terminal residue" evidence="1">
    <location>
        <position position="149"/>
    </location>
</feature>
<proteinExistence type="predicted"/>
<comment type="caution">
    <text evidence="1">The sequence shown here is derived from an EMBL/GenBank/DDBJ whole genome shotgun (WGS) entry which is preliminary data.</text>
</comment>
<evidence type="ECO:0000313" key="1">
    <source>
        <dbReference type="EMBL" id="KAH9299310.1"/>
    </source>
</evidence>
<name>A0AA38CFP5_TAXCH</name>
<dbReference type="Proteomes" id="UP000824469">
    <property type="component" value="Unassembled WGS sequence"/>
</dbReference>
<dbReference type="EMBL" id="JAHRHJ020000010">
    <property type="protein sequence ID" value="KAH9299310.1"/>
    <property type="molecule type" value="Genomic_DNA"/>
</dbReference>
<protein>
    <submittedName>
        <fullName evidence="1">Uncharacterized protein</fullName>
    </submittedName>
</protein>
<reference evidence="1 2" key="1">
    <citation type="journal article" date="2021" name="Nat. Plants">
        <title>The Taxus genome provides insights into paclitaxel biosynthesis.</title>
        <authorList>
            <person name="Xiong X."/>
            <person name="Gou J."/>
            <person name="Liao Q."/>
            <person name="Li Y."/>
            <person name="Zhou Q."/>
            <person name="Bi G."/>
            <person name="Li C."/>
            <person name="Du R."/>
            <person name="Wang X."/>
            <person name="Sun T."/>
            <person name="Guo L."/>
            <person name="Liang H."/>
            <person name="Lu P."/>
            <person name="Wu Y."/>
            <person name="Zhang Z."/>
            <person name="Ro D.K."/>
            <person name="Shang Y."/>
            <person name="Huang S."/>
            <person name="Yan J."/>
        </authorList>
    </citation>
    <scope>NUCLEOTIDE SEQUENCE [LARGE SCALE GENOMIC DNA]</scope>
    <source>
        <strain evidence="1">Ta-2019</strain>
    </source>
</reference>
<evidence type="ECO:0000313" key="2">
    <source>
        <dbReference type="Proteomes" id="UP000824469"/>
    </source>
</evidence>
<keyword evidence="2" id="KW-1185">Reference proteome</keyword>